<protein>
    <submittedName>
        <fullName evidence="2">Uncharacterized protein</fullName>
    </submittedName>
</protein>
<name>A0A8H6I3R2_9AGAR</name>
<dbReference type="AlphaFoldDB" id="A0A8H6I3R2"/>
<keyword evidence="1" id="KW-0812">Transmembrane</keyword>
<feature type="transmembrane region" description="Helical" evidence="1">
    <location>
        <begin position="154"/>
        <end position="180"/>
    </location>
</feature>
<sequence>MSSDSRAPSPYRPHFNAVPYLPEEGNVGIARLETSRRLLNRLWWLSFVVWFPNDCFLQIFQTSVTTLLGFATLIFADLSYLYVKNALNQDFLGHPVPFLRGRLEELETTPLLPDRAGPLETTSLLPAQADTHMEAISIQAFSILGVHRLSLSKLITISFTLSALLFLMGCTALTIATLQILGKLEHSGPTLAFGSPSSTFMEAAANLAEACLMALIVNCWKEAAREARNENDRPAA</sequence>
<feature type="transmembrane region" description="Helical" evidence="1">
    <location>
        <begin position="200"/>
        <end position="220"/>
    </location>
</feature>
<keyword evidence="1" id="KW-1133">Transmembrane helix</keyword>
<gene>
    <name evidence="2" type="ORF">DFP72DRAFT_889906</name>
</gene>
<evidence type="ECO:0000313" key="2">
    <source>
        <dbReference type="EMBL" id="KAF6758094.1"/>
    </source>
</evidence>
<dbReference type="OrthoDB" id="10322152at2759"/>
<comment type="caution">
    <text evidence="2">The sequence shown here is derived from an EMBL/GenBank/DDBJ whole genome shotgun (WGS) entry which is preliminary data.</text>
</comment>
<accession>A0A8H6I3R2</accession>
<evidence type="ECO:0000313" key="3">
    <source>
        <dbReference type="Proteomes" id="UP000521943"/>
    </source>
</evidence>
<dbReference type="Proteomes" id="UP000521943">
    <property type="component" value="Unassembled WGS sequence"/>
</dbReference>
<keyword evidence="3" id="KW-1185">Reference proteome</keyword>
<organism evidence="2 3">
    <name type="scientific">Ephemerocybe angulata</name>
    <dbReference type="NCBI Taxonomy" id="980116"/>
    <lineage>
        <taxon>Eukaryota</taxon>
        <taxon>Fungi</taxon>
        <taxon>Dikarya</taxon>
        <taxon>Basidiomycota</taxon>
        <taxon>Agaricomycotina</taxon>
        <taxon>Agaricomycetes</taxon>
        <taxon>Agaricomycetidae</taxon>
        <taxon>Agaricales</taxon>
        <taxon>Agaricineae</taxon>
        <taxon>Psathyrellaceae</taxon>
        <taxon>Ephemerocybe</taxon>
    </lineage>
</organism>
<keyword evidence="1" id="KW-0472">Membrane</keyword>
<evidence type="ECO:0000256" key="1">
    <source>
        <dbReference type="SAM" id="Phobius"/>
    </source>
</evidence>
<proteinExistence type="predicted"/>
<feature type="transmembrane region" description="Helical" evidence="1">
    <location>
        <begin position="66"/>
        <end position="83"/>
    </location>
</feature>
<dbReference type="EMBL" id="JACGCI010000020">
    <property type="protein sequence ID" value="KAF6758094.1"/>
    <property type="molecule type" value="Genomic_DNA"/>
</dbReference>
<reference evidence="2 3" key="1">
    <citation type="submission" date="2020-07" db="EMBL/GenBank/DDBJ databases">
        <title>Comparative genomics of pyrophilous fungi reveals a link between fire events and developmental genes.</title>
        <authorList>
            <consortium name="DOE Joint Genome Institute"/>
            <person name="Steindorff A.S."/>
            <person name="Carver A."/>
            <person name="Calhoun S."/>
            <person name="Stillman K."/>
            <person name="Liu H."/>
            <person name="Lipzen A."/>
            <person name="Pangilinan J."/>
            <person name="Labutti K."/>
            <person name="Bruns T.D."/>
            <person name="Grigoriev I.V."/>
        </authorList>
    </citation>
    <scope>NUCLEOTIDE SEQUENCE [LARGE SCALE GENOMIC DNA]</scope>
    <source>
        <strain evidence="2 3">CBS 144469</strain>
    </source>
</reference>